<dbReference type="InterPro" id="IPR004154">
    <property type="entry name" value="Anticodon-bd"/>
</dbReference>
<dbReference type="SUPFAM" id="SSF52954">
    <property type="entry name" value="Class II aaRS ABD-related"/>
    <property type="match status" value="1"/>
</dbReference>
<keyword evidence="6" id="KW-0547">Nucleotide-binding</keyword>
<dbReference type="InterPro" id="IPR012676">
    <property type="entry name" value="TGS-like"/>
</dbReference>
<dbReference type="CDD" id="cd01667">
    <property type="entry name" value="TGS_ThrRS"/>
    <property type="match status" value="1"/>
</dbReference>
<evidence type="ECO:0000259" key="12">
    <source>
        <dbReference type="PROSITE" id="PS50862"/>
    </source>
</evidence>
<dbReference type="Pfam" id="PF02824">
    <property type="entry name" value="TGS"/>
    <property type="match status" value="1"/>
</dbReference>
<evidence type="ECO:0000256" key="8">
    <source>
        <dbReference type="ARBA" id="ARBA00022917"/>
    </source>
</evidence>
<dbReference type="AlphaFoldDB" id="A0A1V9Y309"/>
<dbReference type="Gene3D" id="3.30.980.10">
    <property type="entry name" value="Threonyl-trna Synthetase, Chain A, domain 2"/>
    <property type="match status" value="1"/>
</dbReference>
<reference evidence="14 15" key="1">
    <citation type="journal article" date="2017" name="Gigascience">
        <title>Draft genome of the honey bee ectoparasitic mite, Tropilaelaps mercedesae, is shaped by the parasitic life history.</title>
        <authorList>
            <person name="Dong X."/>
            <person name="Armstrong S.D."/>
            <person name="Xia D."/>
            <person name="Makepeace B.L."/>
            <person name="Darby A.C."/>
            <person name="Kadowaki T."/>
        </authorList>
    </citation>
    <scope>NUCLEOTIDE SEQUENCE [LARGE SCALE GENOMIC DNA]</scope>
    <source>
        <strain evidence="14">Wuxi-XJTLU</strain>
    </source>
</reference>
<keyword evidence="5 14" id="KW-0436">Ligase</keyword>
<dbReference type="FunFam" id="3.10.20.30:FF:000006">
    <property type="entry name" value="Threonine--tRNA ligase, cytoplasmic"/>
    <property type="match status" value="1"/>
</dbReference>
<keyword evidence="4" id="KW-0963">Cytoplasm</keyword>
<dbReference type="FunCoup" id="A0A1V9Y309">
    <property type="interactions" value="1551"/>
</dbReference>
<dbReference type="SUPFAM" id="SSF55681">
    <property type="entry name" value="Class II aaRS and biotin synthetases"/>
    <property type="match status" value="1"/>
</dbReference>
<dbReference type="GO" id="GO:0005524">
    <property type="term" value="F:ATP binding"/>
    <property type="evidence" value="ECO:0007669"/>
    <property type="project" value="UniProtKB-KW"/>
</dbReference>
<dbReference type="FunFam" id="3.30.930.10:FF:000009">
    <property type="entry name" value="Threonine--tRNA ligase 2, cytoplasmic"/>
    <property type="match status" value="1"/>
</dbReference>
<dbReference type="EC" id="6.1.1.3" evidence="3"/>
<dbReference type="STRING" id="418985.A0A1V9Y309"/>
<keyword evidence="8" id="KW-0648">Protein biosynthesis</keyword>
<evidence type="ECO:0000256" key="4">
    <source>
        <dbReference type="ARBA" id="ARBA00022490"/>
    </source>
</evidence>
<dbReference type="PANTHER" id="PTHR11451:SF46">
    <property type="entry name" value="THREONINE--TRNA LIGASE"/>
    <property type="match status" value="1"/>
</dbReference>
<dbReference type="FunFam" id="3.40.50.800:FF:000003">
    <property type="entry name" value="Threonine--tRNA ligase 2, cytoplasmic"/>
    <property type="match status" value="1"/>
</dbReference>
<dbReference type="InterPro" id="IPR002314">
    <property type="entry name" value="aa-tRNA-synt_IIb"/>
</dbReference>
<dbReference type="Pfam" id="PF00587">
    <property type="entry name" value="tRNA-synt_2b"/>
    <property type="match status" value="1"/>
</dbReference>
<evidence type="ECO:0000256" key="7">
    <source>
        <dbReference type="ARBA" id="ARBA00022840"/>
    </source>
</evidence>
<dbReference type="InterPro" id="IPR002320">
    <property type="entry name" value="Thr-tRNA-ligase_IIa"/>
</dbReference>
<dbReference type="OrthoDB" id="5423599at2759"/>
<dbReference type="GO" id="GO:0006435">
    <property type="term" value="P:threonyl-tRNA aminoacylation"/>
    <property type="evidence" value="ECO:0007669"/>
    <property type="project" value="InterPro"/>
</dbReference>
<dbReference type="EMBL" id="MNPL01000295">
    <property type="protein sequence ID" value="OQR80147.1"/>
    <property type="molecule type" value="Genomic_DNA"/>
</dbReference>
<dbReference type="Gene3D" id="3.30.930.10">
    <property type="entry name" value="Bira Bifunctional Protein, Domain 2"/>
    <property type="match status" value="1"/>
</dbReference>
<evidence type="ECO:0000256" key="3">
    <source>
        <dbReference type="ARBA" id="ARBA00013163"/>
    </source>
</evidence>
<evidence type="ECO:0000256" key="11">
    <source>
        <dbReference type="ARBA" id="ARBA00049515"/>
    </source>
</evidence>
<dbReference type="NCBIfam" id="TIGR00418">
    <property type="entry name" value="thrS"/>
    <property type="match status" value="1"/>
</dbReference>
<dbReference type="InterPro" id="IPR012675">
    <property type="entry name" value="Beta-grasp_dom_sf"/>
</dbReference>
<dbReference type="Proteomes" id="UP000192247">
    <property type="component" value="Unassembled WGS sequence"/>
</dbReference>
<dbReference type="InterPro" id="IPR036621">
    <property type="entry name" value="Anticodon-bd_dom_sf"/>
</dbReference>
<protein>
    <recommendedName>
        <fullName evidence="3">threonine--tRNA ligase</fullName>
        <ecNumber evidence="3">6.1.1.3</ecNumber>
    </recommendedName>
    <alternativeName>
        <fullName evidence="10">Threonyl-tRNA synthetase</fullName>
    </alternativeName>
</protein>
<dbReference type="InterPro" id="IPR018163">
    <property type="entry name" value="Thr/Ala-tRNA-synth_IIc_edit"/>
</dbReference>
<dbReference type="PRINTS" id="PR01047">
    <property type="entry name" value="TRNASYNTHTHR"/>
</dbReference>
<dbReference type="Pfam" id="PF03129">
    <property type="entry name" value="HGTP_anticodon"/>
    <property type="match status" value="1"/>
</dbReference>
<dbReference type="Gene3D" id="3.10.20.30">
    <property type="match status" value="1"/>
</dbReference>
<feature type="domain" description="TGS" evidence="13">
    <location>
        <begin position="83"/>
        <end position="147"/>
    </location>
</feature>
<keyword evidence="7" id="KW-0067">ATP-binding</keyword>
<dbReference type="PROSITE" id="PS50862">
    <property type="entry name" value="AA_TRNA_LIGASE_II"/>
    <property type="match status" value="1"/>
</dbReference>
<feature type="domain" description="Aminoacyl-transfer RNA synthetases class-II family profile" evidence="12">
    <location>
        <begin position="353"/>
        <end position="630"/>
    </location>
</feature>
<evidence type="ECO:0000313" key="15">
    <source>
        <dbReference type="Proteomes" id="UP000192247"/>
    </source>
</evidence>
<dbReference type="SUPFAM" id="SSF81271">
    <property type="entry name" value="TGS-like"/>
    <property type="match status" value="1"/>
</dbReference>
<dbReference type="InterPro" id="IPR012947">
    <property type="entry name" value="tRNA_SAD"/>
</dbReference>
<dbReference type="InterPro" id="IPR033728">
    <property type="entry name" value="ThrRS_core"/>
</dbReference>
<accession>A0A1V9Y309</accession>
<evidence type="ECO:0000256" key="6">
    <source>
        <dbReference type="ARBA" id="ARBA00022741"/>
    </source>
</evidence>
<keyword evidence="9" id="KW-0030">Aminoacyl-tRNA synthetase</keyword>
<dbReference type="Gene3D" id="3.40.50.800">
    <property type="entry name" value="Anticodon-binding domain"/>
    <property type="match status" value="1"/>
</dbReference>
<dbReference type="CDD" id="cd00860">
    <property type="entry name" value="ThrRS_anticodon"/>
    <property type="match status" value="1"/>
</dbReference>
<dbReference type="SUPFAM" id="SSF55186">
    <property type="entry name" value="ThrRS/AlaRS common domain"/>
    <property type="match status" value="1"/>
</dbReference>
<sequence>MLSYIGLGRAGTALARRLVKGWSCQRLNALGLRLCSSQLAVHETQSRAHSHFPDFEEPGYIQPRLKLWEKFKAEREAELSAKSPAQIKVTLPDGKVVDGESWRTTPYDIASGISKGLADNCVISKVNGLLWDLDRPLEADCDLKLLKFDDDEGKEVYWHSTAHIMGEAMEYRFHGCLCYGPPIENGFYYDMAFAEGQPGVSHNDFPVIEKQMNQIIKEKQPFERLELTKEQLLEMFAYNPFKVRILKDKVKTPTTTVYRCGSLIDLCRGPHVRHTGKIKAFQVTKCSSSFWEGKADAEVLQRIYGISFPDKKLLKEWQQFQEEAARRDHRKLGREQELFFFHELSPGSCFFLPNGAHIYNTLVEFIRSEYRKRGFTEVVSPNIYNVKLWETSGHWQHYKENMYSFDCEKDTYALKPMNCPGHCLMFEMRSRSWRELPLRLADFGVLHRNEISGALTGLTRVRRFQQDDAHIFCTVDQIAQEIDACLDFLKTVYTVFGFTFQLKLSTRPEGFLGEKDVWDRAEKQLSESLDKFGQTWSLNPGDGAFYGPKIDITIQDALRRQHQCATIQLDFQLPIRFNLSYVGESGDKKRPVIIHRAVLGSVERMIAILTESFGGKWPFWLNPRQAVVVPVGPVFDEYATTVKTQLYDAGFRCDVDLTEGNTMNKKIRNAQLAQYNFILVVGEREKSSGTANVRTRDNKVHGEFAIADIASRFGRLQKDKSNDSENDF</sequence>
<dbReference type="SMART" id="SM00863">
    <property type="entry name" value="tRNA_SAD"/>
    <property type="match status" value="1"/>
</dbReference>
<comment type="catalytic activity">
    <reaction evidence="11">
        <text>tRNA(Thr) + L-threonine + ATP = L-threonyl-tRNA(Thr) + AMP + diphosphate + H(+)</text>
        <dbReference type="Rhea" id="RHEA:24624"/>
        <dbReference type="Rhea" id="RHEA-COMP:9670"/>
        <dbReference type="Rhea" id="RHEA-COMP:9704"/>
        <dbReference type="ChEBI" id="CHEBI:15378"/>
        <dbReference type="ChEBI" id="CHEBI:30616"/>
        <dbReference type="ChEBI" id="CHEBI:33019"/>
        <dbReference type="ChEBI" id="CHEBI:57926"/>
        <dbReference type="ChEBI" id="CHEBI:78442"/>
        <dbReference type="ChEBI" id="CHEBI:78534"/>
        <dbReference type="ChEBI" id="CHEBI:456215"/>
        <dbReference type="EC" id="6.1.1.3"/>
    </reaction>
</comment>
<evidence type="ECO:0000256" key="5">
    <source>
        <dbReference type="ARBA" id="ARBA00022598"/>
    </source>
</evidence>
<dbReference type="GO" id="GO:0005739">
    <property type="term" value="C:mitochondrion"/>
    <property type="evidence" value="ECO:0007669"/>
    <property type="project" value="TreeGrafter"/>
</dbReference>
<dbReference type="InterPro" id="IPR006195">
    <property type="entry name" value="aa-tRNA-synth_II"/>
</dbReference>
<comment type="subcellular location">
    <subcellularLocation>
        <location evidence="1">Cytoplasm</location>
    </subcellularLocation>
</comment>
<evidence type="ECO:0000256" key="1">
    <source>
        <dbReference type="ARBA" id="ARBA00004496"/>
    </source>
</evidence>
<gene>
    <name evidence="14" type="ORF">BIW11_05253</name>
</gene>
<proteinExistence type="inferred from homology"/>
<name>A0A1V9Y309_9ACAR</name>
<dbReference type="FunFam" id="3.30.980.10:FF:000003">
    <property type="entry name" value="Threonine--tRNA ligase, cytoplasmic"/>
    <property type="match status" value="1"/>
</dbReference>
<evidence type="ECO:0000259" key="13">
    <source>
        <dbReference type="PROSITE" id="PS51880"/>
    </source>
</evidence>
<evidence type="ECO:0000256" key="2">
    <source>
        <dbReference type="ARBA" id="ARBA00008226"/>
    </source>
</evidence>
<dbReference type="HAMAP" id="MF_00184">
    <property type="entry name" value="Thr_tRNA_synth"/>
    <property type="match status" value="1"/>
</dbReference>
<evidence type="ECO:0000313" key="14">
    <source>
        <dbReference type="EMBL" id="OQR80147.1"/>
    </source>
</evidence>
<dbReference type="GO" id="GO:0004829">
    <property type="term" value="F:threonine-tRNA ligase activity"/>
    <property type="evidence" value="ECO:0007669"/>
    <property type="project" value="UniProtKB-EC"/>
</dbReference>
<dbReference type="CDD" id="cd00771">
    <property type="entry name" value="ThrRS_core"/>
    <property type="match status" value="1"/>
</dbReference>
<dbReference type="Pfam" id="PF07973">
    <property type="entry name" value="tRNA_SAD"/>
    <property type="match status" value="1"/>
</dbReference>
<evidence type="ECO:0000256" key="9">
    <source>
        <dbReference type="ARBA" id="ARBA00023146"/>
    </source>
</evidence>
<comment type="similarity">
    <text evidence="2">Belongs to the class-II aminoacyl-tRNA synthetase family.</text>
</comment>
<keyword evidence="15" id="KW-1185">Reference proteome</keyword>
<dbReference type="PROSITE" id="PS51880">
    <property type="entry name" value="TGS"/>
    <property type="match status" value="1"/>
</dbReference>
<evidence type="ECO:0000256" key="10">
    <source>
        <dbReference type="ARBA" id="ARBA00031900"/>
    </source>
</evidence>
<dbReference type="InterPro" id="IPR004095">
    <property type="entry name" value="TGS"/>
</dbReference>
<dbReference type="PANTHER" id="PTHR11451">
    <property type="entry name" value="THREONINE-TRNA LIGASE"/>
    <property type="match status" value="1"/>
</dbReference>
<dbReference type="InterPro" id="IPR047246">
    <property type="entry name" value="ThrRS_anticodon"/>
</dbReference>
<organism evidence="14 15">
    <name type="scientific">Tropilaelaps mercedesae</name>
    <dbReference type="NCBI Taxonomy" id="418985"/>
    <lineage>
        <taxon>Eukaryota</taxon>
        <taxon>Metazoa</taxon>
        <taxon>Ecdysozoa</taxon>
        <taxon>Arthropoda</taxon>
        <taxon>Chelicerata</taxon>
        <taxon>Arachnida</taxon>
        <taxon>Acari</taxon>
        <taxon>Parasitiformes</taxon>
        <taxon>Mesostigmata</taxon>
        <taxon>Gamasina</taxon>
        <taxon>Dermanyssoidea</taxon>
        <taxon>Laelapidae</taxon>
        <taxon>Tropilaelaps</taxon>
    </lineage>
</organism>
<dbReference type="InParanoid" id="A0A1V9Y309"/>
<comment type="caution">
    <text evidence="14">The sequence shown here is derived from an EMBL/GenBank/DDBJ whole genome shotgun (WGS) entry which is preliminary data.</text>
</comment>
<dbReference type="InterPro" id="IPR045864">
    <property type="entry name" value="aa-tRNA-synth_II/BPL/LPL"/>
</dbReference>